<keyword evidence="3" id="KW-1185">Reference proteome</keyword>
<sequence length="437" mass="48742">MALRNSKVSIAFSYFEKLAEIGDCMLVHQEVARLRDYNEMLSAVGYNSIFFEDMAQETFNLLTEMASCISSLTAAMTLITSAFNNRDRADAILYHMRLITATSIKGNPEYEPFTEGLGVVAYCSQVIEVPGREIEHIAIDALATVLLKPLNMVLQIVCLDRTKGSQCNTHQIPADVDLHQAETSNRAIYLLFRPGHYDVLYRPFVDIQIHKTTVSFHVEDRFESTPGGIDSFPTFDFTPFAHIPGFSDMPGALMSGGAGSMGPGFMSLGGNLWDGPQISQPSKPRISPVSVQPSPVQMPLPCSVPVSVPQTPQPVPTPALQLRLSQQVQVVPPPSPPVSTPVSESFPPPKMPAVRKSEPSQASQPPPQNQQYQLRFCKHVYSLEHTYHRSQPIQHYKGSHFNKAHFKNPKFQPEQWTPRDYYDDDSPSSERERKIVI</sequence>
<dbReference type="AlphaFoldDB" id="A0A0F4ZJV9"/>
<gene>
    <name evidence="2" type="ORF">TD95_002081</name>
</gene>
<organism evidence="2 3">
    <name type="scientific">Thielaviopsis punctulata</name>
    <dbReference type="NCBI Taxonomy" id="72032"/>
    <lineage>
        <taxon>Eukaryota</taxon>
        <taxon>Fungi</taxon>
        <taxon>Dikarya</taxon>
        <taxon>Ascomycota</taxon>
        <taxon>Pezizomycotina</taxon>
        <taxon>Sordariomycetes</taxon>
        <taxon>Hypocreomycetidae</taxon>
        <taxon>Microascales</taxon>
        <taxon>Ceratocystidaceae</taxon>
        <taxon>Thielaviopsis</taxon>
    </lineage>
</organism>
<dbReference type="InterPro" id="IPR042467">
    <property type="entry name" value="Peptidase_C65_otubain_sub2"/>
</dbReference>
<feature type="region of interest" description="Disordered" evidence="1">
    <location>
        <begin position="271"/>
        <end position="294"/>
    </location>
</feature>
<proteinExistence type="predicted"/>
<dbReference type="PANTHER" id="PTHR12931:SF15">
    <property type="entry name" value="UBIQUITIN THIOESTERASE OTUBAIN-LIKE"/>
    <property type="match status" value="1"/>
</dbReference>
<comment type="caution">
    <text evidence="2">The sequence shown here is derived from an EMBL/GenBank/DDBJ whole genome shotgun (WGS) entry which is preliminary data.</text>
</comment>
<feature type="compositionally biased region" description="Basic and acidic residues" evidence="1">
    <location>
        <begin position="428"/>
        <end position="437"/>
    </location>
</feature>
<dbReference type="Proteomes" id="UP000033483">
    <property type="component" value="Unassembled WGS sequence"/>
</dbReference>
<dbReference type="SUPFAM" id="SSF54001">
    <property type="entry name" value="Cysteine proteinases"/>
    <property type="match status" value="1"/>
</dbReference>
<feature type="region of interest" description="Disordered" evidence="1">
    <location>
        <begin position="404"/>
        <end position="437"/>
    </location>
</feature>
<accession>A0A0F4ZJV9</accession>
<dbReference type="InterPro" id="IPR038765">
    <property type="entry name" value="Papain-like_cys_pep_sf"/>
</dbReference>
<feature type="region of interest" description="Disordered" evidence="1">
    <location>
        <begin position="328"/>
        <end position="371"/>
    </location>
</feature>
<evidence type="ECO:0000313" key="2">
    <source>
        <dbReference type="EMBL" id="KKA30505.1"/>
    </source>
</evidence>
<dbReference type="GO" id="GO:0071108">
    <property type="term" value="P:protein K48-linked deubiquitination"/>
    <property type="evidence" value="ECO:0007669"/>
    <property type="project" value="TreeGrafter"/>
</dbReference>
<evidence type="ECO:0000256" key="1">
    <source>
        <dbReference type="SAM" id="MobiDB-lite"/>
    </source>
</evidence>
<name>A0A0F4ZJV9_9PEZI</name>
<dbReference type="GO" id="GO:0043130">
    <property type="term" value="F:ubiquitin binding"/>
    <property type="evidence" value="ECO:0007669"/>
    <property type="project" value="TreeGrafter"/>
</dbReference>
<dbReference type="Pfam" id="PF10275">
    <property type="entry name" value="Peptidase_C65"/>
    <property type="match status" value="1"/>
</dbReference>
<dbReference type="InterPro" id="IPR019400">
    <property type="entry name" value="Peptidase_C65_otubain"/>
</dbReference>
<dbReference type="GO" id="GO:0004843">
    <property type="term" value="F:cysteine-type deubiquitinase activity"/>
    <property type="evidence" value="ECO:0007669"/>
    <property type="project" value="TreeGrafter"/>
</dbReference>
<dbReference type="PANTHER" id="PTHR12931">
    <property type="entry name" value="UBIQUITIN THIOLESTERASE PROTEIN OTUB"/>
    <property type="match status" value="1"/>
</dbReference>
<dbReference type="OrthoDB" id="18915at2759"/>
<dbReference type="Gene3D" id="1.20.1300.20">
    <property type="entry name" value="Peptidase C65 Otubain, subdomain 2"/>
    <property type="match status" value="1"/>
</dbReference>
<dbReference type="CDD" id="cd22749">
    <property type="entry name" value="Otubain_C65"/>
    <property type="match status" value="1"/>
</dbReference>
<dbReference type="GO" id="GO:0005634">
    <property type="term" value="C:nucleus"/>
    <property type="evidence" value="ECO:0007669"/>
    <property type="project" value="TreeGrafter"/>
</dbReference>
<dbReference type="EMBL" id="LAEV01000371">
    <property type="protein sequence ID" value="KKA30505.1"/>
    <property type="molecule type" value="Genomic_DNA"/>
</dbReference>
<protein>
    <submittedName>
        <fullName evidence="2">Uncharacterized protein</fullName>
    </submittedName>
</protein>
<feature type="compositionally biased region" description="Low complexity" evidence="1">
    <location>
        <begin position="359"/>
        <end position="371"/>
    </location>
</feature>
<reference evidence="2 3" key="1">
    <citation type="submission" date="2015-03" db="EMBL/GenBank/DDBJ databases">
        <authorList>
            <person name="Radwan O."/>
            <person name="Al-Naeli F.A."/>
            <person name="Rendon G.A."/>
            <person name="Fields C."/>
        </authorList>
    </citation>
    <scope>NUCLEOTIDE SEQUENCE [LARGE SCALE GENOMIC DNA]</scope>
    <source>
        <strain evidence="2">CR-DP1</strain>
    </source>
</reference>
<evidence type="ECO:0000313" key="3">
    <source>
        <dbReference type="Proteomes" id="UP000033483"/>
    </source>
</evidence>